<proteinExistence type="inferred from homology"/>
<evidence type="ECO:0000256" key="2">
    <source>
        <dbReference type="ARBA" id="ARBA00022692"/>
    </source>
</evidence>
<evidence type="ECO:0000256" key="3">
    <source>
        <dbReference type="ARBA" id="ARBA00022989"/>
    </source>
</evidence>
<keyword evidence="5" id="KW-0811">Translocation</keyword>
<feature type="transmembrane region" description="Helical" evidence="5">
    <location>
        <begin position="208"/>
        <end position="224"/>
    </location>
</feature>
<keyword evidence="4 5" id="KW-0472">Membrane</keyword>
<dbReference type="PANTHER" id="PTHR30371:SF0">
    <property type="entry name" value="SEC-INDEPENDENT PROTEIN TRANSLOCASE PROTEIN TATC, CHLOROPLASTIC-RELATED"/>
    <property type="match status" value="1"/>
</dbReference>
<dbReference type="EMBL" id="FNZK01000022">
    <property type="protein sequence ID" value="SEJ90028.1"/>
    <property type="molecule type" value="Genomic_DNA"/>
</dbReference>
<dbReference type="InterPro" id="IPR002033">
    <property type="entry name" value="TatC"/>
</dbReference>
<dbReference type="PRINTS" id="PR01840">
    <property type="entry name" value="TATCFAMILY"/>
</dbReference>
<dbReference type="GO" id="GO:0065002">
    <property type="term" value="P:intracellular protein transmembrane transport"/>
    <property type="evidence" value="ECO:0007669"/>
    <property type="project" value="TreeGrafter"/>
</dbReference>
<keyword evidence="3 5" id="KW-1133">Transmembrane helix</keyword>
<evidence type="ECO:0000313" key="6">
    <source>
        <dbReference type="EMBL" id="SEJ90028.1"/>
    </source>
</evidence>
<feature type="transmembrane region" description="Helical" evidence="5">
    <location>
        <begin position="230"/>
        <end position="251"/>
    </location>
</feature>
<evidence type="ECO:0000256" key="1">
    <source>
        <dbReference type="ARBA" id="ARBA00004141"/>
    </source>
</evidence>
<comment type="subunit">
    <text evidence="5">Forms a complex with TatA.</text>
</comment>
<evidence type="ECO:0000256" key="4">
    <source>
        <dbReference type="ARBA" id="ARBA00023136"/>
    </source>
</evidence>
<sequence length="253" mass="28662">MADERSYEEYVGEKTPAEIEEAAKGNMTLLRHLDELRSRLIYSIIAIAIGSGICYFFIEDIMHYLTIPAGKLYYMQPAEAFFTYMKVSFFAGFLLAMPVILYHVWRFFLPALTGKERFLIGLVVPISAGLFFIGLAFAFFFVLPAGIKFFLGFGNADLQPLLSIGKYLDFVIAFVLPFGFIFELPLIIVILAKMGFVTSAFLRKKRKIVIFLTFVIGAVISPTPDVFSQSMIAVPMILLYEISVFIVRFVLRK</sequence>
<dbReference type="RefSeq" id="WP_091834892.1">
    <property type="nucleotide sequence ID" value="NZ_FNZK01000022.1"/>
</dbReference>
<keyword evidence="7" id="KW-1185">Reference proteome</keyword>
<feature type="transmembrane region" description="Helical" evidence="5">
    <location>
        <begin position="81"/>
        <end position="105"/>
    </location>
</feature>
<dbReference type="GO" id="GO:0033281">
    <property type="term" value="C:TAT protein transport complex"/>
    <property type="evidence" value="ECO:0007669"/>
    <property type="project" value="UniProtKB-UniRule"/>
</dbReference>
<dbReference type="HAMAP" id="MF_00902">
    <property type="entry name" value="TatC"/>
    <property type="match status" value="1"/>
</dbReference>
<dbReference type="STRING" id="84035.SAMN05660742_12287"/>
<keyword evidence="5" id="KW-0813">Transport</keyword>
<dbReference type="AlphaFoldDB" id="A0A1H7CK60"/>
<feature type="transmembrane region" description="Helical" evidence="5">
    <location>
        <begin position="117"/>
        <end position="150"/>
    </location>
</feature>
<gene>
    <name evidence="5" type="primary">tatC</name>
    <name evidence="6" type="ORF">SAMN05660742_12287</name>
</gene>
<dbReference type="Pfam" id="PF00902">
    <property type="entry name" value="TatC"/>
    <property type="match status" value="1"/>
</dbReference>
<keyword evidence="5" id="KW-0653">Protein transport</keyword>
<feature type="transmembrane region" description="Helical" evidence="5">
    <location>
        <begin position="40"/>
        <end position="58"/>
    </location>
</feature>
<dbReference type="GO" id="GO:0009977">
    <property type="term" value="F:proton motive force dependent protein transmembrane transporter activity"/>
    <property type="evidence" value="ECO:0007669"/>
    <property type="project" value="TreeGrafter"/>
</dbReference>
<reference evidence="6 7" key="1">
    <citation type="submission" date="2016-10" db="EMBL/GenBank/DDBJ databases">
        <authorList>
            <person name="de Groot N.N."/>
        </authorList>
    </citation>
    <scope>NUCLEOTIDE SEQUENCE [LARGE SCALE GENOMIC DNA]</scope>
    <source>
        <strain evidence="6 7">DSM 2179</strain>
    </source>
</reference>
<protein>
    <recommendedName>
        <fullName evidence="5">Sec-independent protein translocase protein TatC</fullName>
    </recommendedName>
</protein>
<keyword evidence="5" id="KW-1003">Cell membrane</keyword>
<accession>A0A1H7CK60</accession>
<evidence type="ECO:0000313" key="7">
    <source>
        <dbReference type="Proteomes" id="UP000199662"/>
    </source>
</evidence>
<evidence type="ECO:0000256" key="5">
    <source>
        <dbReference type="HAMAP-Rule" id="MF_00902"/>
    </source>
</evidence>
<dbReference type="NCBIfam" id="TIGR00945">
    <property type="entry name" value="tatC"/>
    <property type="match status" value="1"/>
</dbReference>
<dbReference type="Proteomes" id="UP000199662">
    <property type="component" value="Unassembled WGS sequence"/>
</dbReference>
<comment type="similarity">
    <text evidence="5">Belongs to the TatC family.</text>
</comment>
<comment type="subcellular location">
    <subcellularLocation>
        <location evidence="5">Cell membrane</location>
        <topology evidence="5">Multi-pass membrane protein</topology>
    </subcellularLocation>
    <subcellularLocation>
        <location evidence="1">Membrane</location>
        <topology evidence="1">Multi-pass membrane protein</topology>
    </subcellularLocation>
</comment>
<dbReference type="PANTHER" id="PTHR30371">
    <property type="entry name" value="SEC-INDEPENDENT PROTEIN TRANSLOCASE PROTEIN TATC"/>
    <property type="match status" value="1"/>
</dbReference>
<comment type="function">
    <text evidence="5">Part of the twin-arginine translocation (Tat) system that transports large folded proteins containing a characteristic twin-arginine motif in their signal peptide across membranes.</text>
</comment>
<organism evidence="6 7">
    <name type="scientific">Propionispira arboris</name>
    <dbReference type="NCBI Taxonomy" id="84035"/>
    <lineage>
        <taxon>Bacteria</taxon>
        <taxon>Bacillati</taxon>
        <taxon>Bacillota</taxon>
        <taxon>Negativicutes</taxon>
        <taxon>Selenomonadales</taxon>
        <taxon>Selenomonadaceae</taxon>
        <taxon>Propionispira</taxon>
    </lineage>
</organism>
<dbReference type="GO" id="GO:0043953">
    <property type="term" value="P:protein transport by the Tat complex"/>
    <property type="evidence" value="ECO:0007669"/>
    <property type="project" value="UniProtKB-UniRule"/>
</dbReference>
<feature type="transmembrane region" description="Helical" evidence="5">
    <location>
        <begin position="170"/>
        <end position="196"/>
    </location>
</feature>
<keyword evidence="2 5" id="KW-0812">Transmembrane</keyword>
<name>A0A1H7CK60_9FIRM</name>